<protein>
    <submittedName>
        <fullName evidence="1">Uncharacterized protein</fullName>
    </submittedName>
</protein>
<evidence type="ECO:0000313" key="2">
    <source>
        <dbReference type="Proteomes" id="UP000071778"/>
    </source>
</evidence>
<dbReference type="PATRIC" id="fig|279058.17.peg.2610"/>
<accession>A0A127PR94</accession>
<name>A0A127PR94_9BURK</name>
<gene>
    <name evidence="1" type="ORF">CAter282_2389</name>
</gene>
<organism evidence="1 2">
    <name type="scientific">Collimonas arenae</name>
    <dbReference type="NCBI Taxonomy" id="279058"/>
    <lineage>
        <taxon>Bacteria</taxon>
        <taxon>Pseudomonadati</taxon>
        <taxon>Pseudomonadota</taxon>
        <taxon>Betaproteobacteria</taxon>
        <taxon>Burkholderiales</taxon>
        <taxon>Oxalobacteraceae</taxon>
        <taxon>Collimonas</taxon>
    </lineage>
</organism>
<proteinExistence type="predicted"/>
<reference evidence="1 2" key="1">
    <citation type="submission" date="2015-11" db="EMBL/GenBank/DDBJ databases">
        <title>Exploring the genomic traits of fungus-feeding bacterial genus Collimonas.</title>
        <authorList>
            <person name="Song C."/>
            <person name="Schmidt R."/>
            <person name="de Jager V."/>
            <person name="Krzyzanowska D."/>
            <person name="Jongedijk E."/>
            <person name="Cankar K."/>
            <person name="Beekwilder J."/>
            <person name="van Veen A."/>
            <person name="de Boer W."/>
            <person name="van Veen J.A."/>
            <person name="Garbeva P."/>
        </authorList>
    </citation>
    <scope>NUCLEOTIDE SEQUENCE [LARGE SCALE GENOMIC DNA]</scope>
    <source>
        <strain evidence="1 2">Ter282</strain>
    </source>
</reference>
<dbReference type="Proteomes" id="UP000071778">
    <property type="component" value="Chromosome"/>
</dbReference>
<sequence>MVISPAAQRALLIVYTNRSQAYAHVADFQPCLFFLPRHWRDEIVKKMKAICKLRQSIVERK</sequence>
<keyword evidence="2" id="KW-1185">Reference proteome</keyword>
<dbReference type="AlphaFoldDB" id="A0A127PR94"/>
<evidence type="ECO:0000313" key="1">
    <source>
        <dbReference type="EMBL" id="AMP10135.1"/>
    </source>
</evidence>
<dbReference type="EMBL" id="CP013235">
    <property type="protein sequence ID" value="AMP10135.1"/>
    <property type="molecule type" value="Genomic_DNA"/>
</dbReference>